<dbReference type="GO" id="GO:0008081">
    <property type="term" value="F:phosphoric diester hydrolase activity"/>
    <property type="evidence" value="ECO:0007669"/>
    <property type="project" value="InterPro"/>
</dbReference>
<accession>A0A2A9CQM6</accession>
<reference evidence="2 3" key="1">
    <citation type="submission" date="2017-10" db="EMBL/GenBank/DDBJ databases">
        <title>Sequencing the genomes of 1000 actinobacteria strains.</title>
        <authorList>
            <person name="Klenk H.-P."/>
        </authorList>
    </citation>
    <scope>NUCLEOTIDE SEQUENCE [LARGE SCALE GENOMIC DNA]</scope>
    <source>
        <strain evidence="2 3">DSM 15597</strain>
    </source>
</reference>
<dbReference type="EMBL" id="PDJC01000001">
    <property type="protein sequence ID" value="PFG16648.1"/>
    <property type="molecule type" value="Genomic_DNA"/>
</dbReference>
<dbReference type="AlphaFoldDB" id="A0A2A9CQM6"/>
<organism evidence="2 3">
    <name type="scientific">Propionicimonas paludicola</name>
    <dbReference type="NCBI Taxonomy" id="185243"/>
    <lineage>
        <taxon>Bacteria</taxon>
        <taxon>Bacillati</taxon>
        <taxon>Actinomycetota</taxon>
        <taxon>Actinomycetes</taxon>
        <taxon>Propionibacteriales</taxon>
        <taxon>Nocardioidaceae</taxon>
        <taxon>Propionicimonas</taxon>
    </lineage>
</organism>
<name>A0A2A9CQM6_9ACTN</name>
<evidence type="ECO:0000313" key="2">
    <source>
        <dbReference type="EMBL" id="PFG16648.1"/>
    </source>
</evidence>
<feature type="domain" description="GP-PDE" evidence="1">
    <location>
        <begin position="13"/>
        <end position="250"/>
    </location>
</feature>
<dbReference type="InterPro" id="IPR017946">
    <property type="entry name" value="PLC-like_Pdiesterase_TIM-brl"/>
</dbReference>
<comment type="caution">
    <text evidence="2">The sequence shown here is derived from an EMBL/GenBank/DDBJ whole genome shotgun (WGS) entry which is preliminary data.</text>
</comment>
<dbReference type="PROSITE" id="PS50007">
    <property type="entry name" value="PIPLC_X_DOMAIN"/>
    <property type="match status" value="1"/>
</dbReference>
<dbReference type="Proteomes" id="UP000226079">
    <property type="component" value="Unassembled WGS sequence"/>
</dbReference>
<dbReference type="SUPFAM" id="SSF51695">
    <property type="entry name" value="PLC-like phosphodiesterases"/>
    <property type="match status" value="1"/>
</dbReference>
<dbReference type="PANTHER" id="PTHR43805:SF1">
    <property type="entry name" value="GP-PDE DOMAIN-CONTAINING PROTEIN"/>
    <property type="match status" value="1"/>
</dbReference>
<keyword evidence="3" id="KW-1185">Reference proteome</keyword>
<dbReference type="GO" id="GO:0006629">
    <property type="term" value="P:lipid metabolic process"/>
    <property type="evidence" value="ECO:0007669"/>
    <property type="project" value="InterPro"/>
</dbReference>
<dbReference type="RefSeq" id="WP_098460163.1">
    <property type="nucleotide sequence ID" value="NZ_PDJC01000001.1"/>
</dbReference>
<protein>
    <submittedName>
        <fullName evidence="2">Glycerophosphoryl diester phosphodiesterase</fullName>
    </submittedName>
</protein>
<evidence type="ECO:0000313" key="3">
    <source>
        <dbReference type="Proteomes" id="UP000226079"/>
    </source>
</evidence>
<dbReference type="OrthoDB" id="5241788at2"/>
<sequence>MPSRDHRYLNGRFVATAHRGGWVDPADRDRENTIYAFTRAWELGYRVFETDVHLTADGQLVAFHDSDLGRITGVQGEISDHSWDELSSVSVAGQDRIPLLSELLDTFPDAVFNIDIKAEAATEPLAALLAGSPDQDRVCVGSFSSPRLSRFRGLAPDVLTSTSRNEVARYVFGFGFRRARFGEGEVLQVPVKAFRETVPIVRRDVLAAAHAHHRPVQVWTIDEPAEMERLIDLGVDGLITNDLVALKKILRSRGLWQEES</sequence>
<dbReference type="InterPro" id="IPR030395">
    <property type="entry name" value="GP_PDE_dom"/>
</dbReference>
<dbReference type="PROSITE" id="PS51704">
    <property type="entry name" value="GP_PDE"/>
    <property type="match status" value="1"/>
</dbReference>
<evidence type="ECO:0000259" key="1">
    <source>
        <dbReference type="PROSITE" id="PS51704"/>
    </source>
</evidence>
<dbReference type="Pfam" id="PF03009">
    <property type="entry name" value="GDPD"/>
    <property type="match status" value="1"/>
</dbReference>
<gene>
    <name evidence="2" type="ORF">ATK74_1199</name>
</gene>
<dbReference type="PANTHER" id="PTHR43805">
    <property type="entry name" value="GLYCEROPHOSPHORYL DIESTER PHOSPHODIESTERASE"/>
    <property type="match status" value="1"/>
</dbReference>
<proteinExistence type="predicted"/>
<dbReference type="Gene3D" id="3.20.20.190">
    <property type="entry name" value="Phosphatidylinositol (PI) phosphodiesterase"/>
    <property type="match status" value="1"/>
</dbReference>